<dbReference type="PANTHER" id="PTHR42692">
    <property type="entry name" value="NUCLEOTIDE PYROPHOSPHOHYDROLASE"/>
    <property type="match status" value="1"/>
</dbReference>
<gene>
    <name evidence="2" type="ORF">UX85_C0004G0207</name>
</gene>
<sequence length="111" mass="12537">MKLKTLTQYQEEVKRLVKKFNLNWSVYIRYIHLVEEIGELGEAITVHQGDRKAGSGESALADHTDLKEELGDALFGLIDIASQLGISMGEALEDAFRRYEGKLNSLNKKIE</sequence>
<dbReference type="AlphaFoldDB" id="A0A0G1UU83"/>
<dbReference type="Proteomes" id="UP000033860">
    <property type="component" value="Unassembled WGS sequence"/>
</dbReference>
<dbReference type="Pfam" id="PF03819">
    <property type="entry name" value="MazG"/>
    <property type="match status" value="1"/>
</dbReference>
<reference evidence="2 3" key="1">
    <citation type="journal article" date="2015" name="Nature">
        <title>rRNA introns, odd ribosomes, and small enigmatic genomes across a large radiation of phyla.</title>
        <authorList>
            <person name="Brown C.T."/>
            <person name="Hug L.A."/>
            <person name="Thomas B.C."/>
            <person name="Sharon I."/>
            <person name="Castelle C.J."/>
            <person name="Singh A."/>
            <person name="Wilkins M.J."/>
            <person name="Williams K.H."/>
            <person name="Banfield J.F."/>
        </authorList>
    </citation>
    <scope>NUCLEOTIDE SEQUENCE [LARGE SCALE GENOMIC DNA]</scope>
</reference>
<dbReference type="PIRSF" id="PIRSF036521">
    <property type="entry name" value="UCP036521_pph"/>
    <property type="match status" value="1"/>
</dbReference>
<dbReference type="PANTHER" id="PTHR42692:SF1">
    <property type="entry name" value="NUCLEOTIDE PYROPHOSPHOHYDROLASE"/>
    <property type="match status" value="1"/>
</dbReference>
<evidence type="ECO:0000259" key="1">
    <source>
        <dbReference type="Pfam" id="PF03819"/>
    </source>
</evidence>
<organism evidence="2 3">
    <name type="scientific">Candidatus Beckwithbacteria bacterium GW2011_GWB1_47_15</name>
    <dbReference type="NCBI Taxonomy" id="1618371"/>
    <lineage>
        <taxon>Bacteria</taxon>
        <taxon>Candidatus Beckwithiibacteriota</taxon>
    </lineage>
</organism>
<proteinExistence type="predicted"/>
<protein>
    <recommendedName>
        <fullName evidence="1">NTP pyrophosphohydrolase MazG-like domain-containing protein</fullName>
    </recommendedName>
</protein>
<feature type="domain" description="NTP pyrophosphohydrolase MazG-like" evidence="1">
    <location>
        <begin position="32"/>
        <end position="103"/>
    </location>
</feature>
<dbReference type="InterPro" id="IPR011411">
    <property type="entry name" value="MazG-related_YvdC"/>
</dbReference>
<name>A0A0G1UU83_9BACT</name>
<dbReference type="EMBL" id="LCNT01000004">
    <property type="protein sequence ID" value="KKU61285.1"/>
    <property type="molecule type" value="Genomic_DNA"/>
</dbReference>
<dbReference type="Gene3D" id="1.10.287.1080">
    <property type="entry name" value="MazG-like"/>
    <property type="match status" value="1"/>
</dbReference>
<evidence type="ECO:0000313" key="3">
    <source>
        <dbReference type="Proteomes" id="UP000033860"/>
    </source>
</evidence>
<dbReference type="SUPFAM" id="SSF101386">
    <property type="entry name" value="all-alpha NTP pyrophosphatases"/>
    <property type="match status" value="1"/>
</dbReference>
<comment type="caution">
    <text evidence="2">The sequence shown here is derived from an EMBL/GenBank/DDBJ whole genome shotgun (WGS) entry which is preliminary data.</text>
</comment>
<accession>A0A0G1UU83</accession>
<evidence type="ECO:0000313" key="2">
    <source>
        <dbReference type="EMBL" id="KKU61285.1"/>
    </source>
</evidence>
<dbReference type="InterPro" id="IPR004518">
    <property type="entry name" value="MazG-like_dom"/>
</dbReference>
<dbReference type="InterPro" id="IPR047046">
    <property type="entry name" value="YpjD/YvdC"/>
</dbReference>